<name>A0A7W9MYI5_9ACTN</name>
<feature type="region of interest" description="Disordered" evidence="1">
    <location>
        <begin position="85"/>
        <end position="107"/>
    </location>
</feature>
<organism evidence="2 3">
    <name type="scientific">Kribbella italica</name>
    <dbReference type="NCBI Taxonomy" id="1540520"/>
    <lineage>
        <taxon>Bacteria</taxon>
        <taxon>Bacillati</taxon>
        <taxon>Actinomycetota</taxon>
        <taxon>Actinomycetes</taxon>
        <taxon>Propionibacteriales</taxon>
        <taxon>Kribbellaceae</taxon>
        <taxon>Kribbella</taxon>
    </lineage>
</organism>
<dbReference type="Proteomes" id="UP000549971">
    <property type="component" value="Unassembled WGS sequence"/>
</dbReference>
<proteinExistence type="predicted"/>
<comment type="caution">
    <text evidence="2">The sequence shown here is derived from an EMBL/GenBank/DDBJ whole genome shotgun (WGS) entry which is preliminary data.</text>
</comment>
<dbReference type="AlphaFoldDB" id="A0A7W9MYI5"/>
<protein>
    <submittedName>
        <fullName evidence="2">Uncharacterized protein</fullName>
    </submittedName>
</protein>
<dbReference type="EMBL" id="JACHMY010000001">
    <property type="protein sequence ID" value="MBB5840198.1"/>
    <property type="molecule type" value="Genomic_DNA"/>
</dbReference>
<accession>A0A7W9MYI5</accession>
<gene>
    <name evidence="2" type="ORF">HDA39_006932</name>
</gene>
<reference evidence="2 3" key="1">
    <citation type="submission" date="2020-08" db="EMBL/GenBank/DDBJ databases">
        <title>Sequencing the genomes of 1000 actinobacteria strains.</title>
        <authorList>
            <person name="Klenk H.-P."/>
        </authorList>
    </citation>
    <scope>NUCLEOTIDE SEQUENCE [LARGE SCALE GENOMIC DNA]</scope>
    <source>
        <strain evidence="2 3">DSM 28967</strain>
    </source>
</reference>
<evidence type="ECO:0000313" key="3">
    <source>
        <dbReference type="Proteomes" id="UP000549971"/>
    </source>
</evidence>
<evidence type="ECO:0000313" key="2">
    <source>
        <dbReference type="EMBL" id="MBB5840198.1"/>
    </source>
</evidence>
<dbReference type="RefSeq" id="WP_184802383.1">
    <property type="nucleotide sequence ID" value="NZ_JACHMY010000001.1"/>
</dbReference>
<evidence type="ECO:0000256" key="1">
    <source>
        <dbReference type="SAM" id="MobiDB-lite"/>
    </source>
</evidence>
<sequence>MLVYGEDWDQRVAEKAEAARVEMRELAGRIDDVMLDLCDRRSELAEHALGEHNYLDDPDLGKALDLRQRWERLNRSLESFHKAVARQVRQLPGNETGKTAPTEKKPR</sequence>
<keyword evidence="3" id="KW-1185">Reference proteome</keyword>